<reference evidence="2" key="2">
    <citation type="submission" date="2022-06" db="UniProtKB">
        <authorList>
            <consortium name="EnsemblMetazoa"/>
        </authorList>
    </citation>
    <scope>IDENTIFICATION</scope>
    <source>
        <strain evidence="2">p50T (Dazao)</strain>
    </source>
</reference>
<protein>
    <submittedName>
        <fullName evidence="2">Uncharacterized protein</fullName>
    </submittedName>
</protein>
<proteinExistence type="predicted"/>
<evidence type="ECO:0000313" key="3">
    <source>
        <dbReference type="Proteomes" id="UP000005204"/>
    </source>
</evidence>
<evidence type="ECO:0000256" key="1">
    <source>
        <dbReference type="SAM" id="MobiDB-lite"/>
    </source>
</evidence>
<dbReference type="EnsemblMetazoa" id="XM_038020622.1">
    <property type="protein sequence ID" value="XP_037876550.1"/>
    <property type="gene ID" value="LOC119630633"/>
</dbReference>
<sequence length="132" mass="15306">MTESQMSTPVNTISRESLKVFITNNVFKKPLDFNSDCDMDTESPLRKPNLQPITRRLFHSPITNEDDCPTSPKGRLGRKRKRKNSADSSDRIKRAYVTECQQNDSSERCTGMRRRVLISLFHNKEYFMDVSS</sequence>
<name>A0A8R2MAJ1_BOMMO</name>
<keyword evidence="3" id="KW-1185">Reference proteome</keyword>
<accession>A0A8R2MAJ1</accession>
<dbReference type="AlphaFoldDB" id="A0A8R2MAJ1"/>
<feature type="compositionally biased region" description="Basic and acidic residues" evidence="1">
    <location>
        <begin position="84"/>
        <end position="93"/>
    </location>
</feature>
<feature type="region of interest" description="Disordered" evidence="1">
    <location>
        <begin position="39"/>
        <end position="94"/>
    </location>
</feature>
<evidence type="ECO:0000313" key="2">
    <source>
        <dbReference type="EnsemblMetazoa" id="XP_037876550.1"/>
    </source>
</evidence>
<organism evidence="2 3">
    <name type="scientific">Bombyx mori</name>
    <name type="common">Silk moth</name>
    <dbReference type="NCBI Taxonomy" id="7091"/>
    <lineage>
        <taxon>Eukaryota</taxon>
        <taxon>Metazoa</taxon>
        <taxon>Ecdysozoa</taxon>
        <taxon>Arthropoda</taxon>
        <taxon>Hexapoda</taxon>
        <taxon>Insecta</taxon>
        <taxon>Pterygota</taxon>
        <taxon>Neoptera</taxon>
        <taxon>Endopterygota</taxon>
        <taxon>Lepidoptera</taxon>
        <taxon>Glossata</taxon>
        <taxon>Ditrysia</taxon>
        <taxon>Bombycoidea</taxon>
        <taxon>Bombycidae</taxon>
        <taxon>Bombycinae</taxon>
        <taxon>Bombyx</taxon>
    </lineage>
</organism>
<reference evidence="3" key="1">
    <citation type="journal article" date="2008" name="Insect Biochem. Mol. Biol.">
        <title>The genome of a lepidopteran model insect, the silkworm Bombyx mori.</title>
        <authorList>
            <consortium name="International Silkworm Genome Consortium"/>
        </authorList>
    </citation>
    <scope>NUCLEOTIDE SEQUENCE [LARGE SCALE GENOMIC DNA]</scope>
    <source>
        <strain evidence="3">p50T</strain>
    </source>
</reference>
<dbReference type="Proteomes" id="UP000005204">
    <property type="component" value="Unassembled WGS sequence"/>
</dbReference>